<dbReference type="FunFam" id="1.20.120.1080:FF:000005">
    <property type="entry name" value="ATP-dependent helicase HrpA"/>
    <property type="match status" value="1"/>
</dbReference>
<dbReference type="InterPro" id="IPR048333">
    <property type="entry name" value="HA2_WH"/>
</dbReference>
<keyword evidence="3 8" id="KW-0347">Helicase</keyword>
<evidence type="ECO:0000256" key="5">
    <source>
        <dbReference type="SAM" id="MobiDB-lite"/>
    </source>
</evidence>
<sequence>MNRQDRADRTIRRGKPSRGFPRRRQELRPEEIPPFRYPDELPISEKKDEIVQAIRDHAVVVVTGDTGSGKSTQLPKMCLEAGCGRRGFIGSTQPRRIAAVTLARRVAEEMGVPLGGFVGYKIRFQERLSSATRIKFMTDGILLAEAQSDRFFKAYDTLIIDEAHERSLNIDFLLGLLRRVLARRHDLKVVITSATIDPESFSRAFDQAPIIHVSGRTYPVRIVYRPGQDESDEESTYVDQAVEAVGEIRREGGRGDILVFMPTESDIRETVARLEEKRFLHTVVLPLFGRLAGSDQERVFRPLSQDKIVVATNVAETSVTIPGIRFVVDTGLARLAMYNPRSRTQGLPIVPISRASADQRKGRCGRVGPGVCVRLYSEEDYLSRPEFTPPEIQRSNLAEVILKMLAGRLGDIRTFPFLDPPSPAAVKDGYAVLQELGAVDNRRRLTALGREMARFPLDPRLSRMLIQARKEGALEEMIVLCAALSIQDPRERPLEQEAQADQAHARFKDRRSDFLTLLNIWKAYQQRWREAGSQNQLRKFCRENFLSYRRMREWVDVAQEIRDILAEAGDFKPSGTGEEPASYEAIHRCVVSGYLSHVALKKEKNIYQGTKGRQLMIFPGSALFNKGGDWIVAAEIVQTSRLFARTTAVIDPAWLEELGRHLVKRQAVEPHWEKKRGEVTAYERVTLFGLPIVERRKVNYARYAPEEARAIFIRSALVEGETAKPYGFLEHNRKLREELERMEDKLRRRELLVDDDTLFAFYDKRIPQVADIRSFEKWLKDQGSDAVLRMTEEDLLRTGPDWEALEHFPDSFQAGDVRLPLSYAFCPGEEEDGVTATVPIHVLPRLEPEPFEWLVPGLLSEKILHLLRSLPKSYRRRLVPIPETGRKVMEELAYGDGDFYAALSAALERATGVRVPVAEWDRSGLPEHLKMRFRVVDGEEKVIQTGRDLLRLQGTAVGSHQDAVWRKARQHWERQGLTSWDFGRLPERIELGRDAFGVMRCAYPGLAAEGTTVAVRLYADPQEAMKATRDGLLVLYQWTFSPVLKNLKKEWIFPVPGRTRPGMTPLPPGACTFLGDFKEAERRLQIYILRELFDLHDPQPPDEDKYRRTVRELPAQIGPRSRKLWEEVLEVVRERYQVTSTLFKYRERSRGNPPAVAQLDAVAREVERLVPADFLLRYRREQMRRIPRYLKGLRIRTERAYVAPEKDAQKWRDVEPFQIRYDQALERFGPDASREILQFLDEFRWMLEE</sequence>
<dbReference type="SMART" id="SM00490">
    <property type="entry name" value="HELICc"/>
    <property type="match status" value="1"/>
</dbReference>
<dbReference type="InterPro" id="IPR024590">
    <property type="entry name" value="HrpA_C"/>
</dbReference>
<proteinExistence type="predicted"/>
<dbReference type="Gene3D" id="1.20.120.1080">
    <property type="match status" value="1"/>
</dbReference>
<dbReference type="Gene3D" id="3.40.50.300">
    <property type="entry name" value="P-loop containing nucleotide triphosphate hydrolases"/>
    <property type="match status" value="2"/>
</dbReference>
<evidence type="ECO:0000256" key="2">
    <source>
        <dbReference type="ARBA" id="ARBA00022801"/>
    </source>
</evidence>
<dbReference type="Pfam" id="PF07717">
    <property type="entry name" value="OB_NTP_bind"/>
    <property type="match status" value="1"/>
</dbReference>
<name>A0A1M4UHQ9_9BACT</name>
<dbReference type="PANTHER" id="PTHR18934">
    <property type="entry name" value="ATP-DEPENDENT RNA HELICASE"/>
    <property type="match status" value="1"/>
</dbReference>
<dbReference type="SMART" id="SM00847">
    <property type="entry name" value="HA2"/>
    <property type="match status" value="1"/>
</dbReference>
<feature type="domain" description="Helicase ATP-binding" evidence="6">
    <location>
        <begin position="51"/>
        <end position="214"/>
    </location>
</feature>
<evidence type="ECO:0000256" key="4">
    <source>
        <dbReference type="ARBA" id="ARBA00022840"/>
    </source>
</evidence>
<dbReference type="InterPro" id="IPR007502">
    <property type="entry name" value="Helicase-assoc_dom"/>
</dbReference>
<dbReference type="OrthoDB" id="9805617at2"/>
<feature type="compositionally biased region" description="Basic and acidic residues" evidence="5">
    <location>
        <begin position="1"/>
        <end position="11"/>
    </location>
</feature>
<reference evidence="9" key="1">
    <citation type="submission" date="2016-11" db="EMBL/GenBank/DDBJ databases">
        <authorList>
            <person name="Varghese N."/>
            <person name="Submissions S."/>
        </authorList>
    </citation>
    <scope>NUCLEOTIDE SEQUENCE [LARGE SCALE GENOMIC DNA]</scope>
    <source>
        <strain evidence="9">DSM 9756</strain>
    </source>
</reference>
<dbReference type="PROSITE" id="PS51194">
    <property type="entry name" value="HELICASE_CTER"/>
    <property type="match status" value="1"/>
</dbReference>
<dbReference type="Proteomes" id="UP000184076">
    <property type="component" value="Unassembled WGS sequence"/>
</dbReference>
<gene>
    <name evidence="8" type="ORF">SAMN02745206_00483</name>
</gene>
<dbReference type="InterPro" id="IPR003593">
    <property type="entry name" value="AAA+_ATPase"/>
</dbReference>
<dbReference type="FunFam" id="3.40.50.300:FF:001922">
    <property type="entry name" value="DEAH (Asp-Glu-Ala-His) box polypeptide 29"/>
    <property type="match status" value="1"/>
</dbReference>
<dbReference type="AlphaFoldDB" id="A0A1M4UHQ9"/>
<dbReference type="Pfam" id="PF00271">
    <property type="entry name" value="Helicase_C"/>
    <property type="match status" value="1"/>
</dbReference>
<dbReference type="STRING" id="1121391.SAMN02745206_00483"/>
<evidence type="ECO:0000256" key="3">
    <source>
        <dbReference type="ARBA" id="ARBA00022806"/>
    </source>
</evidence>
<dbReference type="Pfam" id="PF04408">
    <property type="entry name" value="WHD_HA2"/>
    <property type="match status" value="1"/>
</dbReference>
<evidence type="ECO:0000259" key="6">
    <source>
        <dbReference type="PROSITE" id="PS51192"/>
    </source>
</evidence>
<accession>A0A1M4UHQ9</accession>
<dbReference type="Pfam" id="PF11898">
    <property type="entry name" value="DUF3418"/>
    <property type="match status" value="1"/>
</dbReference>
<dbReference type="PANTHER" id="PTHR18934:SF99">
    <property type="entry name" value="ATP-DEPENDENT RNA HELICASE DHX37-RELATED"/>
    <property type="match status" value="1"/>
</dbReference>
<dbReference type="InterPro" id="IPR027417">
    <property type="entry name" value="P-loop_NTPase"/>
</dbReference>
<keyword evidence="1" id="KW-0547">Nucleotide-binding</keyword>
<feature type="compositionally biased region" description="Basic and acidic residues" evidence="5">
    <location>
        <begin position="23"/>
        <end position="40"/>
    </location>
</feature>
<dbReference type="GO" id="GO:0003723">
    <property type="term" value="F:RNA binding"/>
    <property type="evidence" value="ECO:0007669"/>
    <property type="project" value="TreeGrafter"/>
</dbReference>
<dbReference type="GO" id="GO:0005524">
    <property type="term" value="F:ATP binding"/>
    <property type="evidence" value="ECO:0007669"/>
    <property type="project" value="UniProtKB-KW"/>
</dbReference>
<keyword evidence="9" id="KW-1185">Reference proteome</keyword>
<dbReference type="EMBL" id="FQVB01000005">
    <property type="protein sequence ID" value="SHE56237.1"/>
    <property type="molecule type" value="Genomic_DNA"/>
</dbReference>
<feature type="domain" description="Helicase C-terminal" evidence="7">
    <location>
        <begin position="237"/>
        <end position="408"/>
    </location>
</feature>
<dbReference type="CDD" id="cd18791">
    <property type="entry name" value="SF2_C_RHA"/>
    <property type="match status" value="1"/>
</dbReference>
<evidence type="ECO:0000259" key="7">
    <source>
        <dbReference type="PROSITE" id="PS51194"/>
    </source>
</evidence>
<dbReference type="GO" id="GO:0003724">
    <property type="term" value="F:RNA helicase activity"/>
    <property type="evidence" value="ECO:0007669"/>
    <property type="project" value="InterPro"/>
</dbReference>
<keyword evidence="4" id="KW-0067">ATP-binding</keyword>
<dbReference type="InterPro" id="IPR011709">
    <property type="entry name" value="DEAD-box_helicase_OB_fold"/>
</dbReference>
<dbReference type="PROSITE" id="PS51192">
    <property type="entry name" value="HELICASE_ATP_BIND_1"/>
    <property type="match status" value="1"/>
</dbReference>
<evidence type="ECO:0000313" key="9">
    <source>
        <dbReference type="Proteomes" id="UP000184076"/>
    </source>
</evidence>
<dbReference type="GO" id="GO:0016787">
    <property type="term" value="F:hydrolase activity"/>
    <property type="evidence" value="ECO:0007669"/>
    <property type="project" value="UniProtKB-KW"/>
</dbReference>
<dbReference type="InterPro" id="IPR014001">
    <property type="entry name" value="Helicase_ATP-bd"/>
</dbReference>
<dbReference type="SMART" id="SM00487">
    <property type="entry name" value="DEXDc"/>
    <property type="match status" value="1"/>
</dbReference>
<dbReference type="SUPFAM" id="SSF52540">
    <property type="entry name" value="P-loop containing nucleoside triphosphate hydrolases"/>
    <property type="match status" value="1"/>
</dbReference>
<dbReference type="InterPro" id="IPR010222">
    <property type="entry name" value="RNA_helicase_HrpA"/>
</dbReference>
<dbReference type="SMART" id="SM00382">
    <property type="entry name" value="AAA"/>
    <property type="match status" value="1"/>
</dbReference>
<organism evidence="8 9">
    <name type="scientific">Desulfacinum infernum DSM 9756</name>
    <dbReference type="NCBI Taxonomy" id="1121391"/>
    <lineage>
        <taxon>Bacteria</taxon>
        <taxon>Pseudomonadati</taxon>
        <taxon>Thermodesulfobacteriota</taxon>
        <taxon>Syntrophobacteria</taxon>
        <taxon>Syntrophobacterales</taxon>
        <taxon>Syntrophobacteraceae</taxon>
        <taxon>Desulfacinum</taxon>
    </lineage>
</organism>
<dbReference type="NCBIfam" id="TIGR01967">
    <property type="entry name" value="DEAH_box_HrpA"/>
    <property type="match status" value="1"/>
</dbReference>
<protein>
    <submittedName>
        <fullName evidence="8">ATP-dependent helicase HrpA</fullName>
    </submittedName>
</protein>
<evidence type="ECO:0000256" key="1">
    <source>
        <dbReference type="ARBA" id="ARBA00022741"/>
    </source>
</evidence>
<dbReference type="InterPro" id="IPR001650">
    <property type="entry name" value="Helicase_C-like"/>
</dbReference>
<evidence type="ECO:0000313" key="8">
    <source>
        <dbReference type="EMBL" id="SHE56237.1"/>
    </source>
</evidence>
<dbReference type="Pfam" id="PF13245">
    <property type="entry name" value="AAA_19"/>
    <property type="match status" value="1"/>
</dbReference>
<keyword evidence="2" id="KW-0378">Hydrolase</keyword>
<feature type="compositionally biased region" description="Basic residues" evidence="5">
    <location>
        <begin position="12"/>
        <end position="22"/>
    </location>
</feature>
<feature type="region of interest" description="Disordered" evidence="5">
    <location>
        <begin position="1"/>
        <end position="40"/>
    </location>
</feature>
<dbReference type="Pfam" id="PF21010">
    <property type="entry name" value="HA2_C"/>
    <property type="match status" value="1"/>
</dbReference>